<protein>
    <submittedName>
        <fullName evidence="2">Uncharacterized protein</fullName>
    </submittedName>
</protein>
<accession>A0AAD7JVN1</accession>
<feature type="non-terminal residue" evidence="2">
    <location>
        <position position="1"/>
    </location>
</feature>
<feature type="compositionally biased region" description="Pro residues" evidence="1">
    <location>
        <begin position="184"/>
        <end position="193"/>
    </location>
</feature>
<reference evidence="2" key="1">
    <citation type="submission" date="2023-03" db="EMBL/GenBank/DDBJ databases">
        <title>Massive genome expansion in bonnet fungi (Mycena s.s.) driven by repeated elements and novel gene families across ecological guilds.</title>
        <authorList>
            <consortium name="Lawrence Berkeley National Laboratory"/>
            <person name="Harder C.B."/>
            <person name="Miyauchi S."/>
            <person name="Viragh M."/>
            <person name="Kuo A."/>
            <person name="Thoen E."/>
            <person name="Andreopoulos B."/>
            <person name="Lu D."/>
            <person name="Skrede I."/>
            <person name="Drula E."/>
            <person name="Henrissat B."/>
            <person name="Morin E."/>
            <person name="Kohler A."/>
            <person name="Barry K."/>
            <person name="LaButti K."/>
            <person name="Morin E."/>
            <person name="Salamov A."/>
            <person name="Lipzen A."/>
            <person name="Mereny Z."/>
            <person name="Hegedus B."/>
            <person name="Baldrian P."/>
            <person name="Stursova M."/>
            <person name="Weitz H."/>
            <person name="Taylor A."/>
            <person name="Grigoriev I.V."/>
            <person name="Nagy L.G."/>
            <person name="Martin F."/>
            <person name="Kauserud H."/>
        </authorList>
    </citation>
    <scope>NUCLEOTIDE SEQUENCE</scope>
    <source>
        <strain evidence="2">CBHHK188m</strain>
    </source>
</reference>
<feature type="region of interest" description="Disordered" evidence="1">
    <location>
        <begin position="215"/>
        <end position="264"/>
    </location>
</feature>
<keyword evidence="3" id="KW-1185">Reference proteome</keyword>
<feature type="region of interest" description="Disordered" evidence="1">
    <location>
        <begin position="76"/>
        <end position="197"/>
    </location>
</feature>
<gene>
    <name evidence="2" type="ORF">DFH07DRAFT_999512</name>
</gene>
<feature type="compositionally biased region" description="Basic and acidic residues" evidence="1">
    <location>
        <begin position="152"/>
        <end position="166"/>
    </location>
</feature>
<sequence>RSCILCRPAAVEHIYTDFQRGLVQNLLFLIYRTRLYAYDRGMTSVWMKSSMNLKQAQNHHDTNLRSQRSVFKARGGVRLTPPTGHEQHARILIPSSPPAARVPQSPLYQLRPTPSWCAPRRRSRVPPLPRPKGERGSPPFPTPAPAQCPSSHRRDARTSTPSRDKSLPLPVLALPTRAHTVPDTPTPGHPPTRPTLSLGAVPLAVPVRTTCYHPCTSASSGRTPPSAPPPRSQSSTERRDPCARLPSSARTPPHPAHGILSRPMLPLCAPGPRMMHRVRTRAIAVGRGGQGRAAAPPSGPAVWNAHEVQAEAGARVHLVTGYPVSLMLVRLSPPRFADPSTRALLRGWWKSRTVVDIARGDTRDGGGAWVPPKDVPSAAVVVPFAGAGTRFRRDRNGVGTTVAA</sequence>
<name>A0AAD7JVN1_9AGAR</name>
<evidence type="ECO:0000313" key="3">
    <source>
        <dbReference type="Proteomes" id="UP001215280"/>
    </source>
</evidence>
<dbReference type="AlphaFoldDB" id="A0AAD7JVN1"/>
<dbReference type="Proteomes" id="UP001215280">
    <property type="component" value="Unassembled WGS sequence"/>
</dbReference>
<organism evidence="2 3">
    <name type="scientific">Mycena maculata</name>
    <dbReference type="NCBI Taxonomy" id="230809"/>
    <lineage>
        <taxon>Eukaryota</taxon>
        <taxon>Fungi</taxon>
        <taxon>Dikarya</taxon>
        <taxon>Basidiomycota</taxon>
        <taxon>Agaricomycotina</taxon>
        <taxon>Agaricomycetes</taxon>
        <taxon>Agaricomycetidae</taxon>
        <taxon>Agaricales</taxon>
        <taxon>Marasmiineae</taxon>
        <taxon>Mycenaceae</taxon>
        <taxon>Mycena</taxon>
    </lineage>
</organism>
<evidence type="ECO:0000313" key="2">
    <source>
        <dbReference type="EMBL" id="KAJ7771336.1"/>
    </source>
</evidence>
<dbReference type="EMBL" id="JARJLG010000021">
    <property type="protein sequence ID" value="KAJ7771336.1"/>
    <property type="molecule type" value="Genomic_DNA"/>
</dbReference>
<proteinExistence type="predicted"/>
<comment type="caution">
    <text evidence="2">The sequence shown here is derived from an EMBL/GenBank/DDBJ whole genome shotgun (WGS) entry which is preliminary data.</text>
</comment>
<evidence type="ECO:0000256" key="1">
    <source>
        <dbReference type="SAM" id="MobiDB-lite"/>
    </source>
</evidence>